<keyword evidence="2" id="KW-1185">Reference proteome</keyword>
<dbReference type="RefSeq" id="WP_240714437.1">
    <property type="nucleotide sequence ID" value="NZ_JAKVTV010000005.1"/>
</dbReference>
<accession>A0A9X1V4Z9</accession>
<evidence type="ECO:0000313" key="2">
    <source>
        <dbReference type="Proteomes" id="UP001139226"/>
    </source>
</evidence>
<sequence length="112" mass="13739">MKKLIQLMLEISADNYEKMIINHYHQWCLMHSHEENDCQKLLANPQLFNWWQTEYNRLQRKFIKRAYEFHTKADKLVLRKYHAEIVAQVKDFYCKPLLSKARKQEPITPQFN</sequence>
<gene>
    <name evidence="1" type="ORF">ML462_13920</name>
</gene>
<organism evidence="1 2">
    <name type="scientific">Christiangramia lutea</name>
    <dbReference type="NCBI Taxonomy" id="1607951"/>
    <lineage>
        <taxon>Bacteria</taxon>
        <taxon>Pseudomonadati</taxon>
        <taxon>Bacteroidota</taxon>
        <taxon>Flavobacteriia</taxon>
        <taxon>Flavobacteriales</taxon>
        <taxon>Flavobacteriaceae</taxon>
        <taxon>Christiangramia</taxon>
    </lineage>
</organism>
<evidence type="ECO:0000313" key="1">
    <source>
        <dbReference type="EMBL" id="MCH4824269.1"/>
    </source>
</evidence>
<dbReference type="AlphaFoldDB" id="A0A9X1V4Z9"/>
<reference evidence="1" key="1">
    <citation type="submission" date="2022-03" db="EMBL/GenBank/DDBJ databases">
        <title>Gramella crocea sp. nov., isolated from activated sludge of a seafood processing plant.</title>
        <authorList>
            <person name="Zhang X."/>
        </authorList>
    </citation>
    <scope>NUCLEOTIDE SEQUENCE</scope>
    <source>
        <strain evidence="1">YJ019</strain>
    </source>
</reference>
<protein>
    <submittedName>
        <fullName evidence="1">Uncharacterized protein</fullName>
    </submittedName>
</protein>
<dbReference type="Proteomes" id="UP001139226">
    <property type="component" value="Unassembled WGS sequence"/>
</dbReference>
<comment type="caution">
    <text evidence="1">The sequence shown here is derived from an EMBL/GenBank/DDBJ whole genome shotgun (WGS) entry which is preliminary data.</text>
</comment>
<name>A0A9X1V4Z9_9FLAO</name>
<proteinExistence type="predicted"/>
<dbReference type="EMBL" id="JAKVTV010000005">
    <property type="protein sequence ID" value="MCH4824269.1"/>
    <property type="molecule type" value="Genomic_DNA"/>
</dbReference>